<dbReference type="HOGENOM" id="CLU_558565_0_0_9"/>
<evidence type="ECO:0000259" key="7">
    <source>
        <dbReference type="Pfam" id="PF03772"/>
    </source>
</evidence>
<keyword evidence="9" id="KW-1185">Reference proteome</keyword>
<feature type="transmembrane region" description="Helical" evidence="6">
    <location>
        <begin position="52"/>
        <end position="70"/>
    </location>
</feature>
<feature type="transmembrane region" description="Helical" evidence="6">
    <location>
        <begin position="340"/>
        <end position="358"/>
    </location>
</feature>
<feature type="transmembrane region" description="Helical" evidence="6">
    <location>
        <begin position="271"/>
        <end position="287"/>
    </location>
</feature>
<evidence type="ECO:0000256" key="4">
    <source>
        <dbReference type="ARBA" id="ARBA00022989"/>
    </source>
</evidence>
<dbReference type="GO" id="GO:0005886">
    <property type="term" value="C:plasma membrane"/>
    <property type="evidence" value="ECO:0007669"/>
    <property type="project" value="UniProtKB-SubCell"/>
</dbReference>
<comment type="subcellular location">
    <subcellularLocation>
        <location evidence="1">Cell membrane</location>
        <topology evidence="1">Multi-pass membrane protein</topology>
    </subcellularLocation>
</comment>
<dbReference type="RefSeq" id="WP_012064164.1">
    <property type="nucleotide sequence ID" value="NC_009633.1"/>
</dbReference>
<dbReference type="OrthoDB" id="9761531at2"/>
<dbReference type="KEGG" id="amt:Amet_3058"/>
<evidence type="ECO:0000256" key="5">
    <source>
        <dbReference type="ARBA" id="ARBA00023136"/>
    </source>
</evidence>
<dbReference type="PANTHER" id="PTHR30619:SF1">
    <property type="entry name" value="RECOMBINATION PROTEIN 2"/>
    <property type="match status" value="1"/>
</dbReference>
<feature type="transmembrane region" description="Helical" evidence="6">
    <location>
        <begin position="402"/>
        <end position="424"/>
    </location>
</feature>
<dbReference type="InterPro" id="IPR052159">
    <property type="entry name" value="Competence_DNA_uptake"/>
</dbReference>
<dbReference type="eggNOG" id="COG0658">
    <property type="taxonomic scope" value="Bacteria"/>
</dbReference>
<evidence type="ECO:0000256" key="3">
    <source>
        <dbReference type="ARBA" id="ARBA00022692"/>
    </source>
</evidence>
<dbReference type="Proteomes" id="UP000001572">
    <property type="component" value="Chromosome"/>
</dbReference>
<protein>
    <submittedName>
        <fullName evidence="8">ComEC/Rec2-related protein</fullName>
    </submittedName>
</protein>
<feature type="domain" description="ComEC/Rec2-related protein" evidence="7">
    <location>
        <begin position="220"/>
        <end position="483"/>
    </location>
</feature>
<proteinExistence type="predicted"/>
<sequence length="488" mass="54954">MKRRFSYILICVVIGIVVGYVTGYHLSLKGVGLLFILLFLYNVLFDRNETMVVGVLFVLLGSFVYGNVMLSTTIFKNAEVVPEVIGSITQQLRSQRGFVEYEFNLEYVMGGEGQVAINEKALLRLTQPMGQASYYQPGDWIKLSHIKVKNTLDGESLQGYDFYLKGRGYQSIIETNGNQTMKLQSQDWNLRQTSDKMKKSVEYYFDDLLAEKNSRLIKSIIFGNQGYLSREELDLFSKAGTAHIIAVSGLHVGLFVLLIQETLRILGMGRNQTLLITAIIILFYGYLVNFPVSIIRASSMYYLYLLAYFLRRRYDSINMLCLVAVILLIINPLQLFSISFQLSFVATLSILLLYKPICDRLGSLPKKVKQLMAITLAAQIGTIPIIAYHFQQVSVVSLLTNIAIVPILAPLLIVALCGFAISFISFGLSQLIAYSVNGLLSYIFWIMEGANQIPFSSLSTGAIDIFVILCYYLILTAIRLNLRRKEIS</sequence>
<evidence type="ECO:0000256" key="6">
    <source>
        <dbReference type="SAM" id="Phobius"/>
    </source>
</evidence>
<dbReference type="Pfam" id="PF03772">
    <property type="entry name" value="Competence"/>
    <property type="match status" value="1"/>
</dbReference>
<keyword evidence="5 6" id="KW-0472">Membrane</keyword>
<organism evidence="8 9">
    <name type="scientific">Alkaliphilus metalliredigens (strain QYMF)</name>
    <dbReference type="NCBI Taxonomy" id="293826"/>
    <lineage>
        <taxon>Bacteria</taxon>
        <taxon>Bacillati</taxon>
        <taxon>Bacillota</taxon>
        <taxon>Clostridia</taxon>
        <taxon>Peptostreptococcales</taxon>
        <taxon>Natronincolaceae</taxon>
        <taxon>Alkaliphilus</taxon>
    </lineage>
</organism>
<feature type="transmembrane region" description="Helical" evidence="6">
    <location>
        <begin position="370"/>
        <end position="390"/>
    </location>
</feature>
<evidence type="ECO:0000256" key="2">
    <source>
        <dbReference type="ARBA" id="ARBA00022475"/>
    </source>
</evidence>
<dbReference type="NCBIfam" id="TIGR00360">
    <property type="entry name" value="ComEC_N-term"/>
    <property type="match status" value="1"/>
</dbReference>
<feature type="transmembrane region" description="Helical" evidence="6">
    <location>
        <begin position="453"/>
        <end position="475"/>
    </location>
</feature>
<gene>
    <name evidence="8" type="ordered locus">Amet_3058</name>
</gene>
<dbReference type="InterPro" id="IPR004477">
    <property type="entry name" value="ComEC_N"/>
</dbReference>
<name>A6TSN0_ALKMQ</name>
<dbReference type="AlphaFoldDB" id="A6TSN0"/>
<keyword evidence="4 6" id="KW-1133">Transmembrane helix</keyword>
<feature type="transmembrane region" description="Helical" evidence="6">
    <location>
        <begin position="28"/>
        <end position="45"/>
    </location>
</feature>
<evidence type="ECO:0000313" key="9">
    <source>
        <dbReference type="Proteomes" id="UP000001572"/>
    </source>
</evidence>
<accession>A6TSN0</accession>
<keyword evidence="2" id="KW-1003">Cell membrane</keyword>
<dbReference type="PANTHER" id="PTHR30619">
    <property type="entry name" value="DNA INTERNALIZATION/COMPETENCE PROTEIN COMEC/REC2"/>
    <property type="match status" value="1"/>
</dbReference>
<dbReference type="STRING" id="293826.Amet_3058"/>
<dbReference type="EMBL" id="CP000724">
    <property type="protein sequence ID" value="ABR49198.1"/>
    <property type="molecule type" value="Genomic_DNA"/>
</dbReference>
<reference evidence="9" key="1">
    <citation type="journal article" date="2016" name="Genome Announc.">
        <title>Complete genome sequence of Alkaliphilus metalliredigens strain QYMF, an alkaliphilic and metal-reducing bacterium isolated from borax-contaminated leachate ponds.</title>
        <authorList>
            <person name="Hwang C."/>
            <person name="Copeland A."/>
            <person name="Lucas S."/>
            <person name="Lapidus A."/>
            <person name="Barry K."/>
            <person name="Detter J.C."/>
            <person name="Glavina Del Rio T."/>
            <person name="Hammon N."/>
            <person name="Israni S."/>
            <person name="Dalin E."/>
            <person name="Tice H."/>
            <person name="Pitluck S."/>
            <person name="Chertkov O."/>
            <person name="Brettin T."/>
            <person name="Bruce D."/>
            <person name="Han C."/>
            <person name="Schmutz J."/>
            <person name="Larimer F."/>
            <person name="Land M.L."/>
            <person name="Hauser L."/>
            <person name="Kyrpides N."/>
            <person name="Mikhailova N."/>
            <person name="Ye Q."/>
            <person name="Zhou J."/>
            <person name="Richardson P."/>
            <person name="Fields M.W."/>
        </authorList>
    </citation>
    <scope>NUCLEOTIDE SEQUENCE [LARGE SCALE GENOMIC DNA]</scope>
    <source>
        <strain evidence="9">QYMF</strain>
    </source>
</reference>
<feature type="transmembrane region" description="Helical" evidence="6">
    <location>
        <begin position="5"/>
        <end position="22"/>
    </location>
</feature>
<evidence type="ECO:0000313" key="8">
    <source>
        <dbReference type="EMBL" id="ABR49198.1"/>
    </source>
</evidence>
<feature type="transmembrane region" description="Helical" evidence="6">
    <location>
        <begin position="317"/>
        <end position="334"/>
    </location>
</feature>
<keyword evidence="3 6" id="KW-0812">Transmembrane</keyword>
<feature type="transmembrane region" description="Helical" evidence="6">
    <location>
        <begin position="431"/>
        <end position="447"/>
    </location>
</feature>
<evidence type="ECO:0000256" key="1">
    <source>
        <dbReference type="ARBA" id="ARBA00004651"/>
    </source>
</evidence>